<dbReference type="EC" id="2.8.1.7" evidence="4"/>
<keyword evidence="8" id="KW-0408">Iron</keyword>
<dbReference type="Gene3D" id="3.40.640.10">
    <property type="entry name" value="Type I PLP-dependent aspartate aminotransferase-like (Major domain)"/>
    <property type="match status" value="1"/>
</dbReference>
<dbReference type="AlphaFoldDB" id="A0A0B0EKZ5"/>
<keyword evidence="6" id="KW-0479">Metal-binding</keyword>
<evidence type="ECO:0000256" key="4">
    <source>
        <dbReference type="ARBA" id="ARBA00012239"/>
    </source>
</evidence>
<feature type="domain" description="Aminotransferase class V" evidence="11">
    <location>
        <begin position="4"/>
        <end position="365"/>
    </location>
</feature>
<dbReference type="InterPro" id="IPR015424">
    <property type="entry name" value="PyrdxlP-dep_Trfase"/>
</dbReference>
<dbReference type="InterPro" id="IPR016454">
    <property type="entry name" value="Cysteine_dSase"/>
</dbReference>
<evidence type="ECO:0000256" key="7">
    <source>
        <dbReference type="ARBA" id="ARBA00022898"/>
    </source>
</evidence>
<dbReference type="Proteomes" id="UP000030652">
    <property type="component" value="Unassembled WGS sequence"/>
</dbReference>
<name>A0A0B0EKZ5_9BACT</name>
<dbReference type="SUPFAM" id="SSF53383">
    <property type="entry name" value="PLP-dependent transferases"/>
    <property type="match status" value="1"/>
</dbReference>
<dbReference type="EMBL" id="JRYO01000037">
    <property type="protein sequence ID" value="KHE93737.1"/>
    <property type="molecule type" value="Genomic_DNA"/>
</dbReference>
<accession>A0A0B0EKZ5</accession>
<dbReference type="GO" id="GO:0051536">
    <property type="term" value="F:iron-sulfur cluster binding"/>
    <property type="evidence" value="ECO:0007669"/>
    <property type="project" value="UniProtKB-KW"/>
</dbReference>
<evidence type="ECO:0000256" key="1">
    <source>
        <dbReference type="ARBA" id="ARBA00001933"/>
    </source>
</evidence>
<evidence type="ECO:0000256" key="3">
    <source>
        <dbReference type="ARBA" id="ARBA00006490"/>
    </source>
</evidence>
<dbReference type="PIRSF" id="PIRSF005572">
    <property type="entry name" value="NifS"/>
    <property type="match status" value="1"/>
</dbReference>
<evidence type="ECO:0000256" key="9">
    <source>
        <dbReference type="ARBA" id="ARBA00023014"/>
    </source>
</evidence>
<proteinExistence type="inferred from homology"/>
<dbReference type="PANTHER" id="PTHR11601">
    <property type="entry name" value="CYSTEINE DESULFURYLASE FAMILY MEMBER"/>
    <property type="match status" value="1"/>
</dbReference>
<gene>
    <name evidence="12" type="ORF">SCABRO_00470</name>
</gene>
<evidence type="ECO:0000256" key="2">
    <source>
        <dbReference type="ARBA" id="ARBA00003120"/>
    </source>
</evidence>
<dbReference type="FunFam" id="3.40.640.10:FF:000084">
    <property type="entry name" value="IscS-like cysteine desulfurase"/>
    <property type="match status" value="1"/>
</dbReference>
<sequence>MEKIYLDHASCTPTHPLVVEAMVDSMKNCYGNPSTLHHFGQITGKAVATARGRVASLIGAKAEEIIFTSSGSEANNFAIRGLATANKKKGKHIITSQIEHFSILNPLKKLKKMGFEVTQVPVDKYGMIDPDDVASSITPETILVSIMHANSEIGTIEPIEEIGKIVKEKGITFHVDAVASAGYIPVDVNTMMADALSLAGSQFYGPPGAGALYLREKTRIVPFIEGGVQEGGRRAGTENIPGIVGMGKAAELAKREMDTRMGAIKPLRDKLLNGLMDSIDHIYLNGHPEKRLPNNINISIEYVEGESILLFLDRKGIAVSSGSACTSRSLKSSHVLSAIGVEDAIAQGSILFSLGIDNSEAHIEYVLETLPPIIKRLRDMSPLYEDSQAQN</sequence>
<organism evidence="12 13">
    <name type="scientific">Candidatus Scalindua brodae</name>
    <dbReference type="NCBI Taxonomy" id="237368"/>
    <lineage>
        <taxon>Bacteria</taxon>
        <taxon>Pseudomonadati</taxon>
        <taxon>Planctomycetota</taxon>
        <taxon>Candidatus Brocadiia</taxon>
        <taxon>Candidatus Brocadiales</taxon>
        <taxon>Candidatus Scalinduaceae</taxon>
        <taxon>Candidatus Scalindua</taxon>
    </lineage>
</organism>
<protein>
    <recommendedName>
        <fullName evidence="4">cysteine desulfurase</fullName>
        <ecNumber evidence="4">2.8.1.7</ecNumber>
    </recommendedName>
</protein>
<comment type="catalytic activity">
    <reaction evidence="10">
        <text>(sulfur carrier)-H + L-cysteine = (sulfur carrier)-SH + L-alanine</text>
        <dbReference type="Rhea" id="RHEA:43892"/>
        <dbReference type="Rhea" id="RHEA-COMP:14737"/>
        <dbReference type="Rhea" id="RHEA-COMP:14739"/>
        <dbReference type="ChEBI" id="CHEBI:29917"/>
        <dbReference type="ChEBI" id="CHEBI:35235"/>
        <dbReference type="ChEBI" id="CHEBI:57972"/>
        <dbReference type="ChEBI" id="CHEBI:64428"/>
        <dbReference type="EC" id="2.8.1.7"/>
    </reaction>
</comment>
<comment type="similarity">
    <text evidence="3">Belongs to the class-V pyridoxal-phosphate-dependent aminotransferase family. NifS/IscS subfamily.</text>
</comment>
<dbReference type="eggNOG" id="COG1104">
    <property type="taxonomic scope" value="Bacteria"/>
</dbReference>
<keyword evidence="9" id="KW-0411">Iron-sulfur</keyword>
<evidence type="ECO:0000256" key="8">
    <source>
        <dbReference type="ARBA" id="ARBA00023004"/>
    </source>
</evidence>
<comment type="function">
    <text evidence="2">Catalyzes the removal of elemental sulfur atoms from cysteine to produce alanine. Seems to participate in the biosynthesis of the nitrogenase metalloclusters by providing the inorganic sulfur required for the Fe-S core formation.</text>
</comment>
<evidence type="ECO:0000256" key="5">
    <source>
        <dbReference type="ARBA" id="ARBA00022679"/>
    </source>
</evidence>
<evidence type="ECO:0000256" key="10">
    <source>
        <dbReference type="ARBA" id="ARBA00050776"/>
    </source>
</evidence>
<comment type="cofactor">
    <cofactor evidence="1">
        <name>pyridoxal 5'-phosphate</name>
        <dbReference type="ChEBI" id="CHEBI:597326"/>
    </cofactor>
</comment>
<evidence type="ECO:0000259" key="11">
    <source>
        <dbReference type="Pfam" id="PF00266"/>
    </source>
</evidence>
<dbReference type="GO" id="GO:0046872">
    <property type="term" value="F:metal ion binding"/>
    <property type="evidence" value="ECO:0007669"/>
    <property type="project" value="UniProtKB-KW"/>
</dbReference>
<evidence type="ECO:0000256" key="6">
    <source>
        <dbReference type="ARBA" id="ARBA00022723"/>
    </source>
</evidence>
<dbReference type="InterPro" id="IPR015422">
    <property type="entry name" value="PyrdxlP-dep_Trfase_small"/>
</dbReference>
<reference evidence="12 13" key="1">
    <citation type="submission" date="2014-10" db="EMBL/GenBank/DDBJ databases">
        <title>Draft genome of anammox bacterium scalindua brodae, obtained using differential coverage binning of sequence data from two enrichment reactors.</title>
        <authorList>
            <person name="Speth D.R."/>
            <person name="Russ L."/>
            <person name="Kartal B."/>
            <person name="Op den Camp H.J."/>
            <person name="Dutilh B.E."/>
            <person name="Jetten M.S."/>
        </authorList>
    </citation>
    <scope>NUCLEOTIDE SEQUENCE [LARGE SCALE GENOMIC DNA]</scope>
    <source>
        <strain evidence="12">RU1</strain>
    </source>
</reference>
<keyword evidence="7" id="KW-0663">Pyridoxal phosphate</keyword>
<comment type="caution">
    <text evidence="12">The sequence shown here is derived from an EMBL/GenBank/DDBJ whole genome shotgun (WGS) entry which is preliminary data.</text>
</comment>
<keyword evidence="5" id="KW-0808">Transferase</keyword>
<dbReference type="GO" id="GO:0031071">
    <property type="term" value="F:cysteine desulfurase activity"/>
    <property type="evidence" value="ECO:0007669"/>
    <property type="project" value="UniProtKB-EC"/>
</dbReference>
<evidence type="ECO:0000313" key="12">
    <source>
        <dbReference type="EMBL" id="KHE93737.1"/>
    </source>
</evidence>
<dbReference type="Pfam" id="PF00266">
    <property type="entry name" value="Aminotran_5"/>
    <property type="match status" value="1"/>
</dbReference>
<dbReference type="PATRIC" id="fig|237368.3.peg.511"/>
<dbReference type="NCBIfam" id="NF002806">
    <property type="entry name" value="PRK02948.1"/>
    <property type="match status" value="1"/>
</dbReference>
<dbReference type="Gene3D" id="3.90.1150.10">
    <property type="entry name" value="Aspartate Aminotransferase, domain 1"/>
    <property type="match status" value="1"/>
</dbReference>
<dbReference type="InterPro" id="IPR015421">
    <property type="entry name" value="PyrdxlP-dep_Trfase_major"/>
</dbReference>
<dbReference type="PANTHER" id="PTHR11601:SF34">
    <property type="entry name" value="CYSTEINE DESULFURASE"/>
    <property type="match status" value="1"/>
</dbReference>
<dbReference type="InterPro" id="IPR000192">
    <property type="entry name" value="Aminotrans_V_dom"/>
</dbReference>
<evidence type="ECO:0000313" key="13">
    <source>
        <dbReference type="Proteomes" id="UP000030652"/>
    </source>
</evidence>